<proteinExistence type="predicted"/>
<dbReference type="EMBL" id="CP035467">
    <property type="protein sequence ID" value="QCW82310.1"/>
    <property type="molecule type" value="Genomic_DNA"/>
</dbReference>
<name>A0A4P9UP75_METBY</name>
<dbReference type="OrthoDB" id="5558004at2"/>
<protein>
    <submittedName>
        <fullName evidence="1">Uncharacterized protein</fullName>
    </submittedName>
</protein>
<dbReference type="Proteomes" id="UP000305881">
    <property type="component" value="Chromosome"/>
</dbReference>
<evidence type="ECO:0000313" key="1">
    <source>
        <dbReference type="EMBL" id="QCW82310.1"/>
    </source>
</evidence>
<gene>
    <name evidence="1" type="ORF">EQU24_08700</name>
</gene>
<dbReference type="InterPro" id="IPR036280">
    <property type="entry name" value="Multihaem_cyt_sf"/>
</dbReference>
<reference evidence="2" key="1">
    <citation type="journal article" date="2019" name="J. Bacteriol.">
        <title>A Mutagenic Screen Identifies a TonB-Dependent Receptor Required for the Lanthanide Metal Switch in the Type I Methanotroph 'Methylotuvimicrobium buryatense' 5GB1C.</title>
        <authorList>
            <person name="Groom J.D."/>
            <person name="Ford S.M."/>
            <person name="Pesesky M.W."/>
            <person name="Lidstrom M.E."/>
        </authorList>
    </citation>
    <scope>NUCLEOTIDE SEQUENCE [LARGE SCALE GENOMIC DNA]</scope>
    <source>
        <strain evidence="2">5GB1C</strain>
    </source>
</reference>
<keyword evidence="2" id="KW-1185">Reference proteome</keyword>
<sequence length="426" mass="48231">MKTTLILTVTLILGVIAYLAYRPGTHDASSDYTVFQHVEACKAELGITRKLPVLSCLDGTQVPIYVDKQEIQEDNWEKLLSNSKRCDNPHWLGGDMGCWTYSHLQIKQLDDDNIMVLNCRQKGNQFEKDWFRKSKANLGMNQQQRKERFEKASSAEKTELYYLYNTFNDIGIILRNTKTGKSCYLTQYGEAVVGFLPPLDAPLPSKDDYLDQYNKEQTRPPKDFPQDLWYRDANQAFKSPAFTAEAGCVACHNAHGVKYSPYINSKHGLPDIYTMAPLPFLAVGKPFQNFFNNHNILQITTDPIDGKQQLCTQCHKMTTSGTCGYSFEFATGHPDKTLSTWLTSGPNERNWMPPITVAPDVIKKHVAVMKCCCDNPQSQGCKTRKFGPTLADLPKGFHEGKGWVSGQEPGLCKDIMESYQWNADKF</sequence>
<dbReference type="AlphaFoldDB" id="A0A4P9UP75"/>
<dbReference type="SUPFAM" id="SSF48695">
    <property type="entry name" value="Multiheme cytochromes"/>
    <property type="match status" value="1"/>
</dbReference>
<dbReference type="KEGG" id="mbur:EQU24_08700"/>
<accession>A0A4P9UP75</accession>
<dbReference type="RefSeq" id="WP_017839859.1">
    <property type="nucleotide sequence ID" value="NZ_CP035467.1"/>
</dbReference>
<organism evidence="1 2">
    <name type="scientific">Methylotuvimicrobium buryatense</name>
    <name type="common">Methylomicrobium buryatense</name>
    <dbReference type="NCBI Taxonomy" id="95641"/>
    <lineage>
        <taxon>Bacteria</taxon>
        <taxon>Pseudomonadati</taxon>
        <taxon>Pseudomonadota</taxon>
        <taxon>Gammaproteobacteria</taxon>
        <taxon>Methylococcales</taxon>
        <taxon>Methylococcaceae</taxon>
        <taxon>Methylotuvimicrobium</taxon>
    </lineage>
</organism>
<dbReference type="STRING" id="675511.GCA_000341735_01287"/>
<evidence type="ECO:0000313" key="2">
    <source>
        <dbReference type="Proteomes" id="UP000305881"/>
    </source>
</evidence>